<dbReference type="InterPro" id="IPR011989">
    <property type="entry name" value="ARM-like"/>
</dbReference>
<protein>
    <submittedName>
        <fullName evidence="1">Putative armadillo-like helical protein</fullName>
    </submittedName>
</protein>
<reference evidence="1 2" key="1">
    <citation type="journal article" date="2018" name="Nat. Genet.">
        <title>The Rosa genome provides new insights in the design of modern roses.</title>
        <authorList>
            <person name="Bendahmane M."/>
        </authorList>
    </citation>
    <scope>NUCLEOTIDE SEQUENCE [LARGE SCALE GENOMIC DNA]</scope>
    <source>
        <strain evidence="2">cv. Old Blush</strain>
    </source>
</reference>
<dbReference type="EMBL" id="PDCK01000039">
    <property type="protein sequence ID" value="PRQ55989.1"/>
    <property type="molecule type" value="Genomic_DNA"/>
</dbReference>
<dbReference type="STRING" id="74649.A0A2P6SBF7"/>
<gene>
    <name evidence="1" type="ORF">RchiOBHm_Chr1g0330771</name>
</gene>
<dbReference type="Proteomes" id="UP000238479">
    <property type="component" value="Chromosome 1"/>
</dbReference>
<evidence type="ECO:0000313" key="2">
    <source>
        <dbReference type="Proteomes" id="UP000238479"/>
    </source>
</evidence>
<comment type="caution">
    <text evidence="1">The sequence shown here is derived from an EMBL/GenBank/DDBJ whole genome shotgun (WGS) entry which is preliminary data.</text>
</comment>
<dbReference type="AlphaFoldDB" id="A0A2P6SBF7"/>
<accession>A0A2P6SBF7</accession>
<keyword evidence="2" id="KW-1185">Reference proteome</keyword>
<dbReference type="GO" id="GO:0000226">
    <property type="term" value="P:microtubule cytoskeleton organization"/>
    <property type="evidence" value="ECO:0007669"/>
    <property type="project" value="TreeGrafter"/>
</dbReference>
<evidence type="ECO:0000313" key="1">
    <source>
        <dbReference type="EMBL" id="PRQ55989.1"/>
    </source>
</evidence>
<sequence>MTTLFGPRFVITMQYCNEILTVVLEMLDDFDSSIRELPLSLIIERLKNQKAAMEDSIEIIIEKLMHVTKDLIPQVANESEHCSSIVLSLYDPFRCLSVCIHSGSPPSLAKFLSALSKRSHWLNTNMKTLEKFCVNFWLCLVNL</sequence>
<name>A0A2P6SBF7_ROSCH</name>
<dbReference type="Gramene" id="PRQ55989">
    <property type="protein sequence ID" value="PRQ55989"/>
    <property type="gene ID" value="RchiOBHm_Chr1g0330771"/>
</dbReference>
<organism evidence="1 2">
    <name type="scientific">Rosa chinensis</name>
    <name type="common">China rose</name>
    <dbReference type="NCBI Taxonomy" id="74649"/>
    <lineage>
        <taxon>Eukaryota</taxon>
        <taxon>Viridiplantae</taxon>
        <taxon>Streptophyta</taxon>
        <taxon>Embryophyta</taxon>
        <taxon>Tracheophyta</taxon>
        <taxon>Spermatophyta</taxon>
        <taxon>Magnoliopsida</taxon>
        <taxon>eudicotyledons</taxon>
        <taxon>Gunneridae</taxon>
        <taxon>Pentapetalae</taxon>
        <taxon>rosids</taxon>
        <taxon>fabids</taxon>
        <taxon>Rosales</taxon>
        <taxon>Rosaceae</taxon>
        <taxon>Rosoideae</taxon>
        <taxon>Rosoideae incertae sedis</taxon>
        <taxon>Rosa</taxon>
    </lineage>
</organism>
<dbReference type="GO" id="GO:0008017">
    <property type="term" value="F:microtubule binding"/>
    <property type="evidence" value="ECO:0007669"/>
    <property type="project" value="TreeGrafter"/>
</dbReference>
<dbReference type="PANTHER" id="PTHR21567:SF9">
    <property type="entry name" value="CLIP-ASSOCIATING PROTEIN"/>
    <property type="match status" value="1"/>
</dbReference>
<dbReference type="Gene3D" id="1.25.10.10">
    <property type="entry name" value="Leucine-rich Repeat Variant"/>
    <property type="match status" value="1"/>
</dbReference>
<dbReference type="PANTHER" id="PTHR21567">
    <property type="entry name" value="CLASP"/>
    <property type="match status" value="1"/>
</dbReference>
<proteinExistence type="predicted"/>
<dbReference type="GO" id="GO:0005881">
    <property type="term" value="C:cytoplasmic microtubule"/>
    <property type="evidence" value="ECO:0007669"/>
    <property type="project" value="TreeGrafter"/>
</dbReference>